<gene>
    <name evidence="2" type="ORF">ALE3EI_0927</name>
</gene>
<dbReference type="RefSeq" id="WP_186991344.1">
    <property type="nucleotide sequence ID" value="NZ_CP052909.1"/>
</dbReference>
<feature type="transmembrane region" description="Helical" evidence="1">
    <location>
        <begin position="43"/>
        <end position="69"/>
    </location>
</feature>
<evidence type="ECO:0000256" key="1">
    <source>
        <dbReference type="SAM" id="Phobius"/>
    </source>
</evidence>
<accession>A0A7G8PT36</accession>
<keyword evidence="1" id="KW-0812">Transmembrane</keyword>
<evidence type="ECO:0000313" key="3">
    <source>
        <dbReference type="Proteomes" id="UP000515514"/>
    </source>
</evidence>
<evidence type="ECO:0000313" key="2">
    <source>
        <dbReference type="EMBL" id="QNJ97502.1"/>
    </source>
</evidence>
<keyword evidence="1" id="KW-0472">Membrane</keyword>
<dbReference type="KEGG" id="alti:ALE3EI_0927"/>
<dbReference type="AlphaFoldDB" id="A0A7G8PT36"/>
<keyword evidence="3" id="KW-1185">Reference proteome</keyword>
<feature type="transmembrane region" description="Helical" evidence="1">
    <location>
        <begin position="75"/>
        <end position="97"/>
    </location>
</feature>
<name>A0A7G8PT36_9FLAO</name>
<proteinExistence type="predicted"/>
<protein>
    <submittedName>
        <fullName evidence="2">Membrane protein</fullName>
    </submittedName>
</protein>
<dbReference type="Proteomes" id="UP000515514">
    <property type="component" value="Chromosome"/>
</dbReference>
<organism evidence="2 3">
    <name type="scientific">Constantimarinum furrinae</name>
    <dbReference type="NCBI Taxonomy" id="2562285"/>
    <lineage>
        <taxon>Bacteria</taxon>
        <taxon>Pseudomonadati</taxon>
        <taxon>Bacteroidota</taxon>
        <taxon>Flavobacteriia</taxon>
        <taxon>Flavobacteriales</taxon>
        <taxon>Flavobacteriaceae</taxon>
        <taxon>Altibacter/Constantimarinum group</taxon>
        <taxon>Constantimarinum</taxon>
    </lineage>
</organism>
<reference evidence="2 3" key="1">
    <citation type="submission" date="2020-04" db="EMBL/GenBank/DDBJ databases">
        <title>Genome sequence of Altibacter aquimarinus strain ALE3EI.</title>
        <authorList>
            <person name="Oh H.-M."/>
            <person name="Jang D."/>
        </authorList>
    </citation>
    <scope>NUCLEOTIDE SEQUENCE [LARGE SCALE GENOMIC DNA]</scope>
    <source>
        <strain evidence="2 3">ALE3EI</strain>
    </source>
</reference>
<dbReference type="EMBL" id="CP052909">
    <property type="protein sequence ID" value="QNJ97502.1"/>
    <property type="molecule type" value="Genomic_DNA"/>
</dbReference>
<keyword evidence="1" id="KW-1133">Transmembrane helix</keyword>
<sequence length="141" mass="15604">MAFKSLADNLETTGKKAEEYLTNTAEYYKLRLFKSSMKLATSLVNMLLLSGAGLFVLAFLSVGLALVIGGAMENYAAGFFIVGGIYMIVFIIILLFAKDVIVKSLLYRFSELLADDDDLSPKEKVEQNLINESEENLNQQS</sequence>